<dbReference type="RefSeq" id="WP_000922393.1">
    <property type="nucleotide sequence ID" value="NC_018500.1"/>
</dbReference>
<organism evidence="2 3">
    <name type="scientific">Bacillus thuringiensis HD-771</name>
    <dbReference type="NCBI Taxonomy" id="1218175"/>
    <lineage>
        <taxon>Bacteria</taxon>
        <taxon>Bacillati</taxon>
        <taxon>Bacillota</taxon>
        <taxon>Bacilli</taxon>
        <taxon>Bacillales</taxon>
        <taxon>Bacillaceae</taxon>
        <taxon>Bacillus</taxon>
        <taxon>Bacillus cereus group</taxon>
    </lineage>
</organism>
<keyword evidence="1" id="KW-0472">Membrane</keyword>
<reference evidence="2 3" key="1">
    <citation type="submission" date="2012-08" db="EMBL/GenBank/DDBJ databases">
        <authorList>
            <person name="Doggett N."/>
            <person name="Teshima H."/>
            <person name="Bruce D."/>
            <person name="Detter J.C."/>
            <person name="Johnson S.L."/>
            <person name="Han C."/>
        </authorList>
    </citation>
    <scope>NUCLEOTIDE SEQUENCE [LARGE SCALE GENOMIC DNA]</scope>
    <source>
        <strain evidence="2 3">HD-771</strain>
    </source>
</reference>
<dbReference type="EMBL" id="CP003752">
    <property type="protein sequence ID" value="AFQ15691.1"/>
    <property type="molecule type" value="Genomic_DNA"/>
</dbReference>
<keyword evidence="1" id="KW-1133">Transmembrane helix</keyword>
<sequence length="261" mass="30864">MLKYKIIWWTVGWVILLIFHLEYIQYIVFYTSEAFAINSLVIIIYVICGTIFYILNDTGWYVKKLIASKNRKRAGKQSLYEWTEYAQSLDINIKEIIGNQQSSSNILDNMEKLKFNLKQHFDNDIRQLKLFKSYLNVYEKNTSTTELQTFLKGAISTLFVYSLVNKKLSSITNKLVPRDFVNIFNGSELFYDTSASLFIFSLVLLIVVSMVKNMNKNRVRIFQEITDICIKELEKQIQGKRCNQILIQRSRHQRFRKISKR</sequence>
<dbReference type="Proteomes" id="UP000005259">
    <property type="component" value="Chromosome"/>
</dbReference>
<gene>
    <name evidence="2" type="ORF">BTG_11155</name>
</gene>
<protein>
    <submittedName>
        <fullName evidence="2">Uncharacterized protein</fullName>
    </submittedName>
</protein>
<proteinExistence type="predicted"/>
<accession>A0A9W3J7S6</accession>
<feature type="transmembrane region" description="Helical" evidence="1">
    <location>
        <begin position="189"/>
        <end position="211"/>
    </location>
</feature>
<keyword evidence="1" id="KW-0812">Transmembrane</keyword>
<dbReference type="AlphaFoldDB" id="A0A9W3J7S6"/>
<evidence type="ECO:0000313" key="3">
    <source>
        <dbReference type="Proteomes" id="UP000005259"/>
    </source>
</evidence>
<feature type="transmembrane region" description="Helical" evidence="1">
    <location>
        <begin position="6"/>
        <end position="23"/>
    </location>
</feature>
<evidence type="ECO:0000313" key="2">
    <source>
        <dbReference type="EMBL" id="AFQ15691.1"/>
    </source>
</evidence>
<evidence type="ECO:0000256" key="1">
    <source>
        <dbReference type="SAM" id="Phobius"/>
    </source>
</evidence>
<dbReference type="KEGG" id="bti:BTG_11155"/>
<feature type="transmembrane region" description="Helical" evidence="1">
    <location>
        <begin position="35"/>
        <end position="55"/>
    </location>
</feature>
<name>A0A9W3J7S6_BACTU</name>